<sequence>MENKILHVVSNMDRGGIETLVLNLNTLMLGSEYTFDYVIHGDDVGHYEKELKELHAKIYHFPKFKLVNTLQYIRYWRRFMNCHPEYKIIHCHIRSYASVIYFAVKRFHLKFIIHSHNTSNGMGLKNKIKDILQIPFKLNLQNVYRLACSKDAGDWLFGKKKYYILRNGILTDNFRFNACVRKQIRTKYGFQNKHVLGHIGGFRKQKNHMFLLDVFKKYCEQDEDARLVLLGSGDLYDDVILKSKELHIYDKITFVGNVSNVHEYMNMFDIFVFPSLNEGLPLVLVEAQMNGLVCIVSDQVPNEVALTEHLYFLPLNDKNKWCNTIADNIDANRYDATINIKQKGYDLQSSVEQLKAIYGELLCK</sequence>
<dbReference type="Gene3D" id="3.40.50.2000">
    <property type="entry name" value="Glycogen Phosphorylase B"/>
    <property type="match status" value="2"/>
</dbReference>
<keyword evidence="3" id="KW-1185">Reference proteome</keyword>
<feature type="domain" description="Glycosyl transferase family 1" evidence="1">
    <location>
        <begin position="181"/>
        <end position="302"/>
    </location>
</feature>
<dbReference type="Pfam" id="PF00534">
    <property type="entry name" value="Glycos_transf_1"/>
    <property type="match status" value="1"/>
</dbReference>
<reference evidence="2 3" key="1">
    <citation type="submission" date="2019-12" db="EMBL/GenBank/DDBJ databases">
        <authorList>
            <person name="Yang R."/>
        </authorList>
    </citation>
    <scope>NUCLEOTIDE SEQUENCE [LARGE SCALE GENOMIC DNA]</scope>
    <source>
        <strain evidence="2 3">DONG20-135</strain>
    </source>
</reference>
<dbReference type="SUPFAM" id="SSF53756">
    <property type="entry name" value="UDP-Glycosyltransferase/glycogen phosphorylase"/>
    <property type="match status" value="1"/>
</dbReference>
<name>A0A6N8U3J5_9FIRM</name>
<dbReference type="EMBL" id="WUUQ01000001">
    <property type="protein sequence ID" value="MXQ72776.1"/>
    <property type="molecule type" value="Genomic_DNA"/>
</dbReference>
<dbReference type="Proteomes" id="UP000434036">
    <property type="component" value="Unassembled WGS sequence"/>
</dbReference>
<gene>
    <name evidence="2" type="ORF">GSF08_02290</name>
</gene>
<evidence type="ECO:0000313" key="2">
    <source>
        <dbReference type="EMBL" id="MXQ72776.1"/>
    </source>
</evidence>
<evidence type="ECO:0000313" key="3">
    <source>
        <dbReference type="Proteomes" id="UP000434036"/>
    </source>
</evidence>
<reference evidence="2 3" key="2">
    <citation type="submission" date="2020-01" db="EMBL/GenBank/DDBJ databases">
        <title>Clostridiaceae sp. nov. isolated from the gut of human by culturomics.</title>
        <authorList>
            <person name="Chang Y."/>
        </authorList>
    </citation>
    <scope>NUCLEOTIDE SEQUENCE [LARGE SCALE GENOMIC DNA]</scope>
    <source>
        <strain evidence="2 3">DONG20-135</strain>
    </source>
</reference>
<dbReference type="PANTHER" id="PTHR12526">
    <property type="entry name" value="GLYCOSYLTRANSFERASE"/>
    <property type="match status" value="1"/>
</dbReference>
<dbReference type="AlphaFoldDB" id="A0A6N8U3J5"/>
<comment type="caution">
    <text evidence="2">The sequence shown here is derived from an EMBL/GenBank/DDBJ whole genome shotgun (WGS) entry which is preliminary data.</text>
</comment>
<protein>
    <submittedName>
        <fullName evidence="2">Glycosyltransferase</fullName>
    </submittedName>
</protein>
<organism evidence="2 3">
    <name type="scientific">Copranaerobaculum intestinale</name>
    <dbReference type="NCBI Taxonomy" id="2692629"/>
    <lineage>
        <taxon>Bacteria</taxon>
        <taxon>Bacillati</taxon>
        <taxon>Bacillota</taxon>
        <taxon>Erysipelotrichia</taxon>
        <taxon>Erysipelotrichales</taxon>
        <taxon>Erysipelotrichaceae</taxon>
        <taxon>Copranaerobaculum</taxon>
    </lineage>
</organism>
<dbReference type="RefSeq" id="WP_160624257.1">
    <property type="nucleotide sequence ID" value="NZ_WUUQ01000001.1"/>
</dbReference>
<dbReference type="InterPro" id="IPR001296">
    <property type="entry name" value="Glyco_trans_1"/>
</dbReference>
<evidence type="ECO:0000259" key="1">
    <source>
        <dbReference type="Pfam" id="PF00534"/>
    </source>
</evidence>
<accession>A0A6N8U3J5</accession>
<proteinExistence type="predicted"/>
<dbReference type="PANTHER" id="PTHR12526:SF630">
    <property type="entry name" value="GLYCOSYLTRANSFERASE"/>
    <property type="match status" value="1"/>
</dbReference>
<dbReference type="GO" id="GO:0016757">
    <property type="term" value="F:glycosyltransferase activity"/>
    <property type="evidence" value="ECO:0007669"/>
    <property type="project" value="InterPro"/>
</dbReference>
<keyword evidence="2" id="KW-0808">Transferase</keyword>